<dbReference type="PROSITE" id="PS00194">
    <property type="entry name" value="THIOREDOXIN_1"/>
    <property type="match status" value="1"/>
</dbReference>
<evidence type="ECO:0000313" key="12">
    <source>
        <dbReference type="Proteomes" id="UP000254808"/>
    </source>
</evidence>
<evidence type="ECO:0000256" key="6">
    <source>
        <dbReference type="NCBIfam" id="TIGR01068"/>
    </source>
</evidence>
<dbReference type="CDD" id="cd02947">
    <property type="entry name" value="TRX_family"/>
    <property type="match status" value="1"/>
</dbReference>
<evidence type="ECO:0000256" key="1">
    <source>
        <dbReference type="ARBA" id="ARBA00008987"/>
    </source>
</evidence>
<protein>
    <recommendedName>
        <fullName evidence="6 7">Thioredoxin</fullName>
    </recommendedName>
</protein>
<evidence type="ECO:0000313" key="11">
    <source>
        <dbReference type="EMBL" id="AXI99720.1"/>
    </source>
</evidence>
<keyword evidence="4 9" id="KW-1015">Disulfide bond</keyword>
<keyword evidence="12" id="KW-1185">Reference proteome</keyword>
<dbReference type="GO" id="GO:0005829">
    <property type="term" value="C:cytosol"/>
    <property type="evidence" value="ECO:0007669"/>
    <property type="project" value="TreeGrafter"/>
</dbReference>
<gene>
    <name evidence="11" type="ORF">CYPRO_0434</name>
</gene>
<feature type="active site" description="Nucleophile" evidence="8">
    <location>
        <position position="29"/>
    </location>
</feature>
<reference evidence="11 12" key="1">
    <citation type="submission" date="2018-03" db="EMBL/GenBank/DDBJ databases">
        <title>Phenotypic and genomic properties of Cyclonatronum proteinivorum gen. nov., sp. nov., a haloalkaliphilic bacteroidete from soda lakes possessing Na+-translocating rhodopsin.</title>
        <authorList>
            <person name="Toshchakov S.V."/>
            <person name="Korzhenkov A."/>
            <person name="Samarov N.I."/>
            <person name="Kublanov I.V."/>
            <person name="Muntyan M.S."/>
            <person name="Sorokin D.Y."/>
        </authorList>
    </citation>
    <scope>NUCLEOTIDE SEQUENCE [LARGE SCALE GENOMIC DNA]</scope>
    <source>
        <strain evidence="11 12">Omega</strain>
    </source>
</reference>
<dbReference type="PROSITE" id="PS51352">
    <property type="entry name" value="THIOREDOXIN_2"/>
    <property type="match status" value="1"/>
</dbReference>
<accession>A0A345UGW9</accession>
<feature type="site" description="Deprotonates C-terminal active site Cys" evidence="8">
    <location>
        <position position="27"/>
    </location>
</feature>
<keyword evidence="5 9" id="KW-0676">Redox-active center</keyword>
<evidence type="ECO:0000256" key="3">
    <source>
        <dbReference type="ARBA" id="ARBA00022982"/>
    </source>
</evidence>
<dbReference type="KEGG" id="cprv:CYPRO_0434"/>
<dbReference type="InterPro" id="IPR036249">
    <property type="entry name" value="Thioredoxin-like_sf"/>
</dbReference>
<dbReference type="Proteomes" id="UP000254808">
    <property type="component" value="Chromosome"/>
</dbReference>
<evidence type="ECO:0000259" key="10">
    <source>
        <dbReference type="PROSITE" id="PS51352"/>
    </source>
</evidence>
<keyword evidence="3" id="KW-0249">Electron transport</keyword>
<feature type="disulfide bond" description="Redox-active" evidence="9">
    <location>
        <begin position="26"/>
        <end position="29"/>
    </location>
</feature>
<dbReference type="PANTHER" id="PTHR45663">
    <property type="entry name" value="GEO12009P1"/>
    <property type="match status" value="1"/>
</dbReference>
<proteinExistence type="inferred from homology"/>
<sequence>METKLSFKDLINSDTPVLVDFYADWCGPCRMMPPILDKVKKSFGDGLNIIKIDVDKNQQAAAAYGIRSIPTLILFQNGEIKWQQAGVPQAAQLEQVIREKATV</sequence>
<feature type="domain" description="Thioredoxin" evidence="10">
    <location>
        <begin position="1"/>
        <end position="102"/>
    </location>
</feature>
<dbReference type="PRINTS" id="PR00421">
    <property type="entry name" value="THIOREDOXIN"/>
</dbReference>
<evidence type="ECO:0000256" key="2">
    <source>
        <dbReference type="ARBA" id="ARBA00022448"/>
    </source>
</evidence>
<dbReference type="Gene3D" id="3.40.30.10">
    <property type="entry name" value="Glutaredoxin"/>
    <property type="match status" value="1"/>
</dbReference>
<dbReference type="GO" id="GO:0015035">
    <property type="term" value="F:protein-disulfide reductase activity"/>
    <property type="evidence" value="ECO:0007669"/>
    <property type="project" value="UniProtKB-UniRule"/>
</dbReference>
<feature type="site" description="Deprotonates C-terminal active site Cys" evidence="8">
    <location>
        <position position="20"/>
    </location>
</feature>
<dbReference type="RefSeq" id="WP_114983060.1">
    <property type="nucleotide sequence ID" value="NZ_CP027806.1"/>
</dbReference>
<dbReference type="InterPro" id="IPR013766">
    <property type="entry name" value="Thioredoxin_domain"/>
</dbReference>
<dbReference type="OrthoDB" id="9790390at2"/>
<dbReference type="FunFam" id="3.40.30.10:FF:000001">
    <property type="entry name" value="Thioredoxin"/>
    <property type="match status" value="1"/>
</dbReference>
<dbReference type="GO" id="GO:0045454">
    <property type="term" value="P:cell redox homeostasis"/>
    <property type="evidence" value="ECO:0007669"/>
    <property type="project" value="TreeGrafter"/>
</dbReference>
<dbReference type="AlphaFoldDB" id="A0A345UGW9"/>
<feature type="site" description="Contributes to redox potential value" evidence="8">
    <location>
        <position position="28"/>
    </location>
</feature>
<name>A0A345UGW9_9BACT</name>
<evidence type="ECO:0000256" key="7">
    <source>
        <dbReference type="PIRNR" id="PIRNR000077"/>
    </source>
</evidence>
<dbReference type="PIRSF" id="PIRSF000077">
    <property type="entry name" value="Thioredoxin"/>
    <property type="match status" value="1"/>
</dbReference>
<feature type="active site" description="Nucleophile" evidence="8">
    <location>
        <position position="26"/>
    </location>
</feature>
<dbReference type="EMBL" id="CP027806">
    <property type="protein sequence ID" value="AXI99720.1"/>
    <property type="molecule type" value="Genomic_DNA"/>
</dbReference>
<evidence type="ECO:0000256" key="9">
    <source>
        <dbReference type="PIRSR" id="PIRSR000077-4"/>
    </source>
</evidence>
<evidence type="ECO:0000256" key="4">
    <source>
        <dbReference type="ARBA" id="ARBA00023157"/>
    </source>
</evidence>
<keyword evidence="2" id="KW-0813">Transport</keyword>
<dbReference type="Pfam" id="PF00085">
    <property type="entry name" value="Thioredoxin"/>
    <property type="match status" value="1"/>
</dbReference>
<dbReference type="InterPro" id="IPR005746">
    <property type="entry name" value="Thioredoxin"/>
</dbReference>
<dbReference type="PANTHER" id="PTHR45663:SF11">
    <property type="entry name" value="GEO12009P1"/>
    <property type="match status" value="1"/>
</dbReference>
<dbReference type="SUPFAM" id="SSF52833">
    <property type="entry name" value="Thioredoxin-like"/>
    <property type="match status" value="1"/>
</dbReference>
<dbReference type="InterPro" id="IPR017937">
    <property type="entry name" value="Thioredoxin_CS"/>
</dbReference>
<comment type="similarity">
    <text evidence="1 7">Belongs to the thioredoxin family.</text>
</comment>
<evidence type="ECO:0000256" key="8">
    <source>
        <dbReference type="PIRSR" id="PIRSR000077-1"/>
    </source>
</evidence>
<dbReference type="NCBIfam" id="TIGR01068">
    <property type="entry name" value="thioredoxin"/>
    <property type="match status" value="1"/>
</dbReference>
<organism evidence="11 12">
    <name type="scientific">Cyclonatronum proteinivorum</name>
    <dbReference type="NCBI Taxonomy" id="1457365"/>
    <lineage>
        <taxon>Bacteria</taxon>
        <taxon>Pseudomonadati</taxon>
        <taxon>Balneolota</taxon>
        <taxon>Balneolia</taxon>
        <taxon>Balneolales</taxon>
        <taxon>Cyclonatronaceae</taxon>
        <taxon>Cyclonatronum</taxon>
    </lineage>
</organism>
<evidence type="ECO:0000256" key="5">
    <source>
        <dbReference type="ARBA" id="ARBA00023284"/>
    </source>
</evidence>